<organism evidence="19 20">
    <name type="scientific">Aureobasidium pullulans</name>
    <name type="common">Black yeast</name>
    <name type="synonym">Pullularia pullulans</name>
    <dbReference type="NCBI Taxonomy" id="5580"/>
    <lineage>
        <taxon>Eukaryota</taxon>
        <taxon>Fungi</taxon>
        <taxon>Dikarya</taxon>
        <taxon>Ascomycota</taxon>
        <taxon>Pezizomycotina</taxon>
        <taxon>Dothideomycetes</taxon>
        <taxon>Dothideomycetidae</taxon>
        <taxon>Dothideales</taxon>
        <taxon>Saccotheciaceae</taxon>
        <taxon>Aureobasidium</taxon>
    </lineage>
</organism>
<evidence type="ECO:0000256" key="9">
    <source>
        <dbReference type="ARBA" id="ARBA00022803"/>
    </source>
</evidence>
<keyword evidence="5" id="KW-0813">Transport</keyword>
<evidence type="ECO:0000256" key="16">
    <source>
        <dbReference type="PROSITE-ProRule" id="PRU00339"/>
    </source>
</evidence>
<dbReference type="SMART" id="SM00028">
    <property type="entry name" value="TPR"/>
    <property type="match status" value="4"/>
</dbReference>
<feature type="domain" description="RRM" evidence="18">
    <location>
        <begin position="249"/>
        <end position="327"/>
    </location>
</feature>
<dbReference type="PANTHER" id="PTHR10130">
    <property type="entry name" value="PEROXISOMAL TARGETING SIGNAL 1 RECEPTOR PEX5"/>
    <property type="match status" value="1"/>
</dbReference>
<dbReference type="InterPro" id="IPR019734">
    <property type="entry name" value="TPR_rpt"/>
</dbReference>
<keyword evidence="15" id="KW-0694">RNA-binding</keyword>
<gene>
    <name evidence="19" type="ORF">D6D28_00228</name>
</gene>
<evidence type="ECO:0000256" key="8">
    <source>
        <dbReference type="ARBA" id="ARBA00022737"/>
    </source>
</evidence>
<evidence type="ECO:0000256" key="3">
    <source>
        <dbReference type="ARBA" id="ARBA00005348"/>
    </source>
</evidence>
<dbReference type="PANTHER" id="PTHR10130:SF0">
    <property type="entry name" value="GH08708P"/>
    <property type="match status" value="1"/>
</dbReference>
<dbReference type="GO" id="GO:0003723">
    <property type="term" value="F:RNA binding"/>
    <property type="evidence" value="ECO:0007669"/>
    <property type="project" value="UniProtKB-UniRule"/>
</dbReference>
<proteinExistence type="inferred from homology"/>
<evidence type="ECO:0000313" key="19">
    <source>
        <dbReference type="EMBL" id="THV77610.1"/>
    </source>
</evidence>
<evidence type="ECO:0000256" key="11">
    <source>
        <dbReference type="ARBA" id="ARBA00022927"/>
    </source>
</evidence>
<dbReference type="SUPFAM" id="SSF48452">
    <property type="entry name" value="TPR-like"/>
    <property type="match status" value="1"/>
</dbReference>
<dbReference type="Pfam" id="PF13181">
    <property type="entry name" value="TPR_8"/>
    <property type="match status" value="1"/>
</dbReference>
<dbReference type="InterPro" id="IPR024111">
    <property type="entry name" value="PEX5/PEX5L"/>
</dbReference>
<dbReference type="Pfam" id="PF00076">
    <property type="entry name" value="RRM_1"/>
    <property type="match status" value="2"/>
</dbReference>
<dbReference type="Gene3D" id="3.30.70.330">
    <property type="match status" value="2"/>
</dbReference>
<comment type="caution">
    <text evidence="19">The sequence shown here is derived from an EMBL/GenBank/DDBJ whole genome shotgun (WGS) entry which is preliminary data.</text>
</comment>
<dbReference type="GO" id="GO:0005052">
    <property type="term" value="F:peroxisome matrix targeting signal-1 binding"/>
    <property type="evidence" value="ECO:0007669"/>
    <property type="project" value="TreeGrafter"/>
</dbReference>
<evidence type="ECO:0000256" key="14">
    <source>
        <dbReference type="ARBA" id="ARBA00032505"/>
    </source>
</evidence>
<dbReference type="InterPro" id="IPR000504">
    <property type="entry name" value="RRM_dom"/>
</dbReference>
<dbReference type="InterPro" id="IPR012677">
    <property type="entry name" value="Nucleotide-bd_a/b_plait_sf"/>
</dbReference>
<keyword evidence="7" id="KW-1017">Isopeptide bond</keyword>
<dbReference type="EMBL" id="QZAF01000003">
    <property type="protein sequence ID" value="THV77610.1"/>
    <property type="molecule type" value="Genomic_DNA"/>
</dbReference>
<keyword evidence="10" id="KW-0832">Ubl conjugation</keyword>
<feature type="region of interest" description="Disordered" evidence="17">
    <location>
        <begin position="52"/>
        <end position="95"/>
    </location>
</feature>
<evidence type="ECO:0000256" key="5">
    <source>
        <dbReference type="ARBA" id="ARBA00022448"/>
    </source>
</evidence>
<dbReference type="Pfam" id="PF00515">
    <property type="entry name" value="TPR_1"/>
    <property type="match status" value="1"/>
</dbReference>
<evidence type="ECO:0000256" key="1">
    <source>
        <dbReference type="ARBA" id="ARBA00004275"/>
    </source>
</evidence>
<feature type="domain" description="RRM" evidence="18">
    <location>
        <begin position="154"/>
        <end position="231"/>
    </location>
</feature>
<evidence type="ECO:0000256" key="6">
    <source>
        <dbReference type="ARBA" id="ARBA00022490"/>
    </source>
</evidence>
<protein>
    <recommendedName>
        <fullName evidence="4">Peroxisomal targeting signal receptor</fullName>
    </recommendedName>
    <alternativeName>
        <fullName evidence="14">Peroxin-5</fullName>
    </alternativeName>
</protein>
<evidence type="ECO:0000259" key="18">
    <source>
        <dbReference type="PROSITE" id="PS50102"/>
    </source>
</evidence>
<dbReference type="AlphaFoldDB" id="A0A4S8T1M1"/>
<comment type="subcellular location">
    <subcellularLocation>
        <location evidence="2">Cytoplasm</location>
    </subcellularLocation>
    <subcellularLocation>
        <location evidence="1">Peroxisome</location>
    </subcellularLocation>
</comment>
<feature type="repeat" description="TPR" evidence="16">
    <location>
        <begin position="860"/>
        <end position="893"/>
    </location>
</feature>
<evidence type="ECO:0000256" key="12">
    <source>
        <dbReference type="ARBA" id="ARBA00022966"/>
    </source>
</evidence>
<evidence type="ECO:0000256" key="15">
    <source>
        <dbReference type="PROSITE-ProRule" id="PRU00176"/>
    </source>
</evidence>
<reference evidence="19 20" key="1">
    <citation type="submission" date="2018-10" db="EMBL/GenBank/DDBJ databases">
        <title>Fifty Aureobasidium pullulans genomes reveal a recombining polyextremotolerant generalist.</title>
        <authorList>
            <person name="Gostincar C."/>
            <person name="Turk M."/>
            <person name="Zajc J."/>
            <person name="Gunde-Cimerman N."/>
        </authorList>
    </citation>
    <scope>NUCLEOTIDE SEQUENCE [LARGE SCALE GENOMIC DNA]</scope>
    <source>
        <strain evidence="19 20">EXF-11900</strain>
    </source>
</reference>
<dbReference type="SMART" id="SM00360">
    <property type="entry name" value="RRM"/>
    <property type="match status" value="2"/>
</dbReference>
<sequence length="996" mass="110688">MLRHDCLQFLLRRAAVRSFTSSPLKARTIVTKTPTGLRQSQKWQVPAFQRRFASDEASPVQEKTTGETIPTEPTANEQAMKEEAVTSEAQAEQEPNVVEKSISEASDAKPSVVEQVKEKVQDVASNVTNAAESLLGESARNAAVGTHKDPKPSRILYVGNLFFEVKAQDLEREFSSFGKVVNARVAEDARGLSRGFGFVEYATLQDAEKAQKQLNQKALAGRNMAVQFHLRREPRNVMASSVRVNNPSKTLFIGNMSFQMSDKDLNDLFRNVTNVLDVRVAVDRRSGQPRGFCHADFIDIPSAQKAKEMLENKEIYGRQLRVDYSRGALGPMGEPSRTSSSPPIRPINRQHAMSFLGGAECSTAGNPLSQFTKHVQDDKSLQRDRLVGRGPGGMESMRSQMGAPQDAEKMMDEFMQQPAHLGPSFQDSPFAMEQMRRELDQAASPAPAHWAAEFEPQMSDQAGPAFAHQNNGGFNPQDFARFQQNSAARTASPLNNVQQTPMARYQSPMQYGGMYGNGMGMRMGMGGMGMGGMGMSGMQTPQDQQQQSKGKERMVELDDKDWEAQFAELDTTQEQQNDQLDAEANAAMEAELNAMDRSVDQEHSETLFGDFESVWQGIQAETTQNRDFVTHETFGDANDRFDQWDGFDGLNTHRDPSLGDYMFEDDNPFTELANPYDEGMKIMREGGNLSLAALAFEAAVQKDADHMGAWTALGQAQAQNEKESPAIRALEHALKLDPNNLEALMGLAVSYTNEGYDSTAYRTLERWVATKYPSLINGPLSSQDDEIGFTDRHALHEKVTDLFIQAAQLSPDGEQMDPDVQVGLGVLFYGAEEYDKAVDCFGAALASTEEGSTNRQEELHLLWNRLGATLANSGRSEEAIDAYSRALEMRPNFVRARYNLGVSCINIGCYEEAAQHLLGALAMHRITEKEGLEKAREVVGDTNMTDAKLEAMITQNQSTNLYDTLRRVFAQMERRDLQELVGPGMNLEEMRQHFEF</sequence>
<dbReference type="InterPro" id="IPR011990">
    <property type="entry name" value="TPR-like_helical_dom_sf"/>
</dbReference>
<accession>A0A4S8T1M1</accession>
<evidence type="ECO:0000256" key="10">
    <source>
        <dbReference type="ARBA" id="ARBA00022843"/>
    </source>
</evidence>
<evidence type="ECO:0000256" key="4">
    <source>
        <dbReference type="ARBA" id="ARBA00014710"/>
    </source>
</evidence>
<dbReference type="PROSITE" id="PS50293">
    <property type="entry name" value="TPR_REGION"/>
    <property type="match status" value="1"/>
</dbReference>
<name>A0A4S8T1M1_AURPU</name>
<keyword evidence="8" id="KW-0677">Repeat</keyword>
<dbReference type="PROSITE" id="PS50102">
    <property type="entry name" value="RRM"/>
    <property type="match status" value="2"/>
</dbReference>
<dbReference type="PROSITE" id="PS50005">
    <property type="entry name" value="TPR"/>
    <property type="match status" value="2"/>
</dbReference>
<dbReference type="FunFam" id="1.25.40.10:FF:000218">
    <property type="entry name" value="Peroxisomal targeting signal receptor"/>
    <property type="match status" value="1"/>
</dbReference>
<evidence type="ECO:0000313" key="20">
    <source>
        <dbReference type="Proteomes" id="UP000304951"/>
    </source>
</evidence>
<dbReference type="CDD" id="cd00590">
    <property type="entry name" value="RRM_SF"/>
    <property type="match status" value="1"/>
</dbReference>
<dbReference type="GO" id="GO:0016560">
    <property type="term" value="P:protein import into peroxisome matrix, docking"/>
    <property type="evidence" value="ECO:0007669"/>
    <property type="project" value="TreeGrafter"/>
</dbReference>
<dbReference type="Gene3D" id="1.25.40.10">
    <property type="entry name" value="Tetratricopeptide repeat domain"/>
    <property type="match status" value="1"/>
</dbReference>
<dbReference type="InterPro" id="IPR035979">
    <property type="entry name" value="RBD_domain_sf"/>
</dbReference>
<dbReference type="SUPFAM" id="SSF54928">
    <property type="entry name" value="RNA-binding domain, RBD"/>
    <property type="match status" value="2"/>
</dbReference>
<dbReference type="Proteomes" id="UP000304951">
    <property type="component" value="Unassembled WGS sequence"/>
</dbReference>
<evidence type="ECO:0000256" key="2">
    <source>
        <dbReference type="ARBA" id="ARBA00004496"/>
    </source>
</evidence>
<keyword evidence="6" id="KW-0963">Cytoplasm</keyword>
<dbReference type="GO" id="GO:0005829">
    <property type="term" value="C:cytosol"/>
    <property type="evidence" value="ECO:0007669"/>
    <property type="project" value="TreeGrafter"/>
</dbReference>
<keyword evidence="11" id="KW-0653">Protein transport</keyword>
<keyword evidence="12" id="KW-0882">Thioester bond</keyword>
<feature type="repeat" description="TPR" evidence="16">
    <location>
        <begin position="707"/>
        <end position="740"/>
    </location>
</feature>
<keyword evidence="9 16" id="KW-0802">TPR repeat</keyword>
<evidence type="ECO:0000256" key="7">
    <source>
        <dbReference type="ARBA" id="ARBA00022499"/>
    </source>
</evidence>
<keyword evidence="13" id="KW-0576">Peroxisome</keyword>
<comment type="similarity">
    <text evidence="3">Belongs to the peroxisomal targeting signal receptor family.</text>
</comment>
<evidence type="ECO:0000256" key="13">
    <source>
        <dbReference type="ARBA" id="ARBA00023140"/>
    </source>
</evidence>
<feature type="compositionally biased region" description="Polar residues" evidence="17">
    <location>
        <begin position="61"/>
        <end position="77"/>
    </location>
</feature>
<evidence type="ECO:0000256" key="17">
    <source>
        <dbReference type="SAM" id="MobiDB-lite"/>
    </source>
</evidence>
<dbReference type="GO" id="GO:0005778">
    <property type="term" value="C:peroxisomal membrane"/>
    <property type="evidence" value="ECO:0007669"/>
    <property type="project" value="TreeGrafter"/>
</dbReference>